<accession>A0A8H3ZPH0</accession>
<gene>
    <name evidence="2" type="ORF">GQ607_009705</name>
</gene>
<keyword evidence="2" id="KW-0378">Hydrolase</keyword>
<dbReference type="GO" id="GO:0016491">
    <property type="term" value="F:oxidoreductase activity"/>
    <property type="evidence" value="ECO:0007669"/>
    <property type="project" value="InterPro"/>
</dbReference>
<dbReference type="SUPFAM" id="SSF51735">
    <property type="entry name" value="NAD(P)-binding Rossmann-fold domains"/>
    <property type="match status" value="1"/>
</dbReference>
<organism evidence="2 3">
    <name type="scientific">Colletotrichum asianum</name>
    <dbReference type="NCBI Taxonomy" id="702518"/>
    <lineage>
        <taxon>Eukaryota</taxon>
        <taxon>Fungi</taxon>
        <taxon>Dikarya</taxon>
        <taxon>Ascomycota</taxon>
        <taxon>Pezizomycotina</taxon>
        <taxon>Sordariomycetes</taxon>
        <taxon>Hypocreomycetidae</taxon>
        <taxon>Glomerellales</taxon>
        <taxon>Glomerellaceae</taxon>
        <taxon>Colletotrichum</taxon>
        <taxon>Colletotrichum gloeosporioides species complex</taxon>
    </lineage>
</organism>
<dbReference type="SMART" id="SM00829">
    <property type="entry name" value="PKS_ER"/>
    <property type="match status" value="1"/>
</dbReference>
<dbReference type="Pfam" id="PF00107">
    <property type="entry name" value="ADH_zinc_N"/>
    <property type="match status" value="1"/>
</dbReference>
<feature type="domain" description="Enoyl reductase (ER)" evidence="1">
    <location>
        <begin position="1"/>
        <end position="326"/>
    </location>
</feature>
<dbReference type="AlphaFoldDB" id="A0A8H3ZPH0"/>
<proteinExistence type="predicted"/>
<dbReference type="OrthoDB" id="2378324at2759"/>
<comment type="caution">
    <text evidence="2">The sequence shown here is derived from an EMBL/GenBank/DDBJ whole genome shotgun (WGS) entry which is preliminary data.</text>
</comment>
<dbReference type="GO" id="GO:0016787">
    <property type="term" value="F:hydrolase activity"/>
    <property type="evidence" value="ECO:0007669"/>
    <property type="project" value="UniProtKB-KW"/>
</dbReference>
<dbReference type="Gene3D" id="3.40.50.720">
    <property type="entry name" value="NAD(P)-binding Rossmann-like Domain"/>
    <property type="match status" value="1"/>
</dbReference>
<evidence type="ECO:0000313" key="2">
    <source>
        <dbReference type="EMBL" id="KAF0322942.1"/>
    </source>
</evidence>
<dbReference type="EMBL" id="WOWK01000056">
    <property type="protein sequence ID" value="KAF0322942.1"/>
    <property type="molecule type" value="Genomic_DNA"/>
</dbReference>
<name>A0A8H3ZPH0_9PEZI</name>
<dbReference type="CDD" id="cd08276">
    <property type="entry name" value="MDR7"/>
    <property type="match status" value="1"/>
</dbReference>
<dbReference type="PANTHER" id="PTHR45033:SF2">
    <property type="entry name" value="ZINC-TYPE ALCOHOL DEHYDROGENASE-LIKE PROTEIN C1773.06C"/>
    <property type="match status" value="1"/>
</dbReference>
<dbReference type="InterPro" id="IPR011032">
    <property type="entry name" value="GroES-like_sf"/>
</dbReference>
<evidence type="ECO:0000313" key="3">
    <source>
        <dbReference type="Proteomes" id="UP000434172"/>
    </source>
</evidence>
<keyword evidence="3" id="KW-1185">Reference proteome</keyword>
<sequence length="433" mass="46017">MSFSLGSRDVLVRIRAASLNPRDLAIINGLGKHLHPTPVKESLIPGSDGAGVVLEVGSDVQDFCVGDHVVTHIAAHLADEAFATTDDMISGLGQQRDGTLCEIGVSSDTALVRMPKSLSFEEAATLTCSGLTAWNALFGHPGKVVHVGDHVLVQGTGGVSMAALQLAIAAGTTVVATTSNQEKSSRLEDIGASRVINYRTTKNWGQAARDLTSDLPPGGASPSESYGMDHVIDIGGYATLSQSILATRPGGVLSVVGASGGFEDKRFEVDGANVAREFIRDQNTGTEGSWTEARIQRSWDAIALHATPSIARHAAKEVALVQMGVLADFFGPRTHEVAGGPEDLITVDEYHAVMRVFPRAGFDGQGMRKILCHLCRTKADTTFDNWVGDFGLTYGTDGEGENLEEYKQGWEKARSASIWTSALESLVTLDQQD</sequence>
<dbReference type="InterPro" id="IPR013154">
    <property type="entry name" value="ADH-like_N"/>
</dbReference>
<dbReference type="PANTHER" id="PTHR45033">
    <property type="match status" value="1"/>
</dbReference>
<dbReference type="InterPro" id="IPR036291">
    <property type="entry name" value="NAD(P)-bd_dom_sf"/>
</dbReference>
<dbReference type="InterPro" id="IPR052711">
    <property type="entry name" value="Zinc_ADH-like"/>
</dbReference>
<dbReference type="InterPro" id="IPR020843">
    <property type="entry name" value="ER"/>
</dbReference>
<dbReference type="SUPFAM" id="SSF50129">
    <property type="entry name" value="GroES-like"/>
    <property type="match status" value="1"/>
</dbReference>
<dbReference type="InterPro" id="IPR013149">
    <property type="entry name" value="ADH-like_C"/>
</dbReference>
<reference evidence="2 3" key="1">
    <citation type="submission" date="2019-12" db="EMBL/GenBank/DDBJ databases">
        <title>A genome sequence resource for the geographically widespread anthracnose pathogen Colletotrichum asianum.</title>
        <authorList>
            <person name="Meng Y."/>
        </authorList>
    </citation>
    <scope>NUCLEOTIDE SEQUENCE [LARGE SCALE GENOMIC DNA]</scope>
    <source>
        <strain evidence="2 3">ICMP 18580</strain>
    </source>
</reference>
<dbReference type="Proteomes" id="UP000434172">
    <property type="component" value="Unassembled WGS sequence"/>
</dbReference>
<protein>
    <submittedName>
        <fullName evidence="2">Metal dependent phosphohydrolase</fullName>
    </submittedName>
</protein>
<dbReference type="Gene3D" id="3.90.180.10">
    <property type="entry name" value="Medium-chain alcohol dehydrogenases, catalytic domain"/>
    <property type="match status" value="1"/>
</dbReference>
<dbReference type="Pfam" id="PF08240">
    <property type="entry name" value="ADH_N"/>
    <property type="match status" value="1"/>
</dbReference>
<evidence type="ECO:0000259" key="1">
    <source>
        <dbReference type="SMART" id="SM00829"/>
    </source>
</evidence>